<feature type="signal peptide" evidence="1">
    <location>
        <begin position="1"/>
        <end position="23"/>
    </location>
</feature>
<gene>
    <name evidence="2" type="ORF">HX018_01480</name>
</gene>
<comment type="caution">
    <text evidence="2">The sequence shown here is derived from an EMBL/GenBank/DDBJ whole genome shotgun (WGS) entry which is preliminary data.</text>
</comment>
<dbReference type="EMBL" id="JACAGK010000002">
    <property type="protein sequence ID" value="MDM1046919.1"/>
    <property type="molecule type" value="Genomic_DNA"/>
</dbReference>
<name>A0ABT7NIA7_9SPHI</name>
<dbReference type="Proteomes" id="UP001170954">
    <property type="component" value="Unassembled WGS sequence"/>
</dbReference>
<reference evidence="2" key="2">
    <citation type="journal article" date="2022" name="Sci. Total Environ.">
        <title>Prevalence, transmission, and molecular epidemiology of tet(X)-positive bacteria among humans, animals, and environmental niches in China: An epidemiological, and genomic-based study.</title>
        <authorList>
            <person name="Dong N."/>
            <person name="Zeng Y."/>
            <person name="Cai C."/>
            <person name="Sun C."/>
            <person name="Lu J."/>
            <person name="Liu C."/>
            <person name="Zhou H."/>
            <person name="Sun Q."/>
            <person name="Shu L."/>
            <person name="Wang H."/>
            <person name="Wang Y."/>
            <person name="Wang S."/>
            <person name="Wu C."/>
            <person name="Chan E.W."/>
            <person name="Chen G."/>
            <person name="Shen Z."/>
            <person name="Chen S."/>
            <person name="Zhang R."/>
        </authorList>
    </citation>
    <scope>NUCLEOTIDE SEQUENCE</scope>
    <source>
        <strain evidence="2">R1692</strain>
    </source>
</reference>
<evidence type="ECO:0008006" key="4">
    <source>
        <dbReference type="Google" id="ProtNLM"/>
    </source>
</evidence>
<sequence>MKTNLIYAAFALLFCFAITSCEKSDNNPETVLENNLLRSAEKYAELVEKRNDGDFNIEDIKRNGNMLTITVKGGCNQDDFHVVWDGSIMFSSPGQINLVLNNKSQEDCGLEKQFDINVDLSKVVGKYDAKDFIFNVANGSKKQDKSLNPNGSVKIK</sequence>
<evidence type="ECO:0000256" key="1">
    <source>
        <dbReference type="SAM" id="SignalP"/>
    </source>
</evidence>
<keyword evidence="1" id="KW-0732">Signal</keyword>
<feature type="chain" id="PRO_5045408472" description="Lipoprotein" evidence="1">
    <location>
        <begin position="24"/>
        <end position="156"/>
    </location>
</feature>
<proteinExistence type="predicted"/>
<evidence type="ECO:0000313" key="2">
    <source>
        <dbReference type="EMBL" id="MDM1046919.1"/>
    </source>
</evidence>
<organism evidence="2 3">
    <name type="scientific">Sphingobacterium hotanense</name>
    <dbReference type="NCBI Taxonomy" id="649196"/>
    <lineage>
        <taxon>Bacteria</taxon>
        <taxon>Pseudomonadati</taxon>
        <taxon>Bacteroidota</taxon>
        <taxon>Sphingobacteriia</taxon>
        <taxon>Sphingobacteriales</taxon>
        <taxon>Sphingobacteriaceae</taxon>
        <taxon>Sphingobacterium</taxon>
    </lineage>
</organism>
<accession>A0ABT7NIA7</accession>
<dbReference type="PROSITE" id="PS51257">
    <property type="entry name" value="PROKAR_LIPOPROTEIN"/>
    <property type="match status" value="1"/>
</dbReference>
<keyword evidence="3" id="KW-1185">Reference proteome</keyword>
<dbReference type="RefSeq" id="WP_286650253.1">
    <property type="nucleotide sequence ID" value="NZ_JACAGK010000002.1"/>
</dbReference>
<evidence type="ECO:0000313" key="3">
    <source>
        <dbReference type="Proteomes" id="UP001170954"/>
    </source>
</evidence>
<reference evidence="2" key="1">
    <citation type="submission" date="2020-06" db="EMBL/GenBank/DDBJ databases">
        <authorList>
            <person name="Dong N."/>
        </authorList>
    </citation>
    <scope>NUCLEOTIDE SEQUENCE</scope>
    <source>
        <strain evidence="2">R1692</strain>
    </source>
</reference>
<protein>
    <recommendedName>
        <fullName evidence="4">Lipoprotein</fullName>
    </recommendedName>
</protein>